<proteinExistence type="predicted"/>
<evidence type="ECO:0000313" key="6">
    <source>
        <dbReference type="Proteomes" id="UP000187367"/>
    </source>
</evidence>
<dbReference type="Gene3D" id="3.30.2130.30">
    <property type="match status" value="1"/>
</dbReference>
<dbReference type="CDD" id="cd11715">
    <property type="entry name" value="THUMP_AdoMetMT"/>
    <property type="match status" value="1"/>
</dbReference>
<evidence type="ECO:0000313" key="5">
    <source>
        <dbReference type="EMBL" id="OMI00759.1"/>
    </source>
</evidence>
<dbReference type="Pfam" id="PF01170">
    <property type="entry name" value="UPF0020"/>
    <property type="match status" value="1"/>
</dbReference>
<evidence type="ECO:0000256" key="1">
    <source>
        <dbReference type="ARBA" id="ARBA00022603"/>
    </source>
</evidence>
<dbReference type="PROSITE" id="PS01261">
    <property type="entry name" value="UPF0020"/>
    <property type="match status" value="1"/>
</dbReference>
<evidence type="ECO:0000259" key="4">
    <source>
        <dbReference type="PROSITE" id="PS51165"/>
    </source>
</evidence>
<dbReference type="PANTHER" id="PTHR47313">
    <property type="entry name" value="RIBOSOMAL RNA LARGE SUBUNIT METHYLTRANSFERASE K/L"/>
    <property type="match status" value="1"/>
</dbReference>
<dbReference type="PROSITE" id="PS51165">
    <property type="entry name" value="THUMP"/>
    <property type="match status" value="1"/>
</dbReference>
<dbReference type="EMBL" id="MTJL01000039">
    <property type="protein sequence ID" value="OMI00759.1"/>
    <property type="molecule type" value="Genomic_DNA"/>
</dbReference>
<keyword evidence="3" id="KW-0694">RNA-binding</keyword>
<name>A0A1R1RG67_9BACI</name>
<dbReference type="AlphaFoldDB" id="A0A1R1RG67"/>
<accession>A0A1R1RG67</accession>
<dbReference type="PROSITE" id="PS00092">
    <property type="entry name" value="N6_MTASE"/>
    <property type="match status" value="1"/>
</dbReference>
<dbReference type="Pfam" id="PF02926">
    <property type="entry name" value="THUMP"/>
    <property type="match status" value="1"/>
</dbReference>
<keyword evidence="2" id="KW-0808">Transferase</keyword>
<keyword evidence="1 5" id="KW-0489">Methyltransferase</keyword>
<dbReference type="SUPFAM" id="SSF53335">
    <property type="entry name" value="S-adenosyl-L-methionine-dependent methyltransferases"/>
    <property type="match status" value="1"/>
</dbReference>
<dbReference type="OrthoDB" id="9809404at2"/>
<dbReference type="InterPro" id="IPR000241">
    <property type="entry name" value="RlmKL-like_Mtase"/>
</dbReference>
<dbReference type="GO" id="GO:0003723">
    <property type="term" value="F:RNA binding"/>
    <property type="evidence" value="ECO:0007669"/>
    <property type="project" value="UniProtKB-UniRule"/>
</dbReference>
<protein>
    <submittedName>
        <fullName evidence="5">RNA methyltransferase</fullName>
    </submittedName>
</protein>
<dbReference type="PANTHER" id="PTHR47313:SF1">
    <property type="entry name" value="RIBOSOMAL RNA LARGE SUBUNIT METHYLTRANSFERASE K_L"/>
    <property type="match status" value="1"/>
</dbReference>
<dbReference type="InterPro" id="IPR054170">
    <property type="entry name" value="RlmL_1st"/>
</dbReference>
<dbReference type="InterPro" id="IPR053943">
    <property type="entry name" value="RlmKL-like_Mtase_CS"/>
</dbReference>
<organism evidence="5 6">
    <name type="scientific">Bacillus swezeyi</name>
    <dbReference type="NCBI Taxonomy" id="1925020"/>
    <lineage>
        <taxon>Bacteria</taxon>
        <taxon>Bacillati</taxon>
        <taxon>Bacillota</taxon>
        <taxon>Bacilli</taxon>
        <taxon>Bacillales</taxon>
        <taxon>Bacillaceae</taxon>
        <taxon>Bacillus</taxon>
    </lineage>
</organism>
<keyword evidence="6" id="KW-1185">Reference proteome</keyword>
<dbReference type="Gene3D" id="3.40.50.150">
    <property type="entry name" value="Vaccinia Virus protein VP39"/>
    <property type="match status" value="1"/>
</dbReference>
<dbReference type="InterPro" id="IPR029063">
    <property type="entry name" value="SAM-dependent_MTases_sf"/>
</dbReference>
<evidence type="ECO:0000256" key="2">
    <source>
        <dbReference type="ARBA" id="ARBA00022679"/>
    </source>
</evidence>
<accession>A0A1R1QCN1</accession>
<dbReference type="SMART" id="SM00981">
    <property type="entry name" value="THUMP"/>
    <property type="match status" value="1"/>
</dbReference>
<dbReference type="InterPro" id="IPR002052">
    <property type="entry name" value="DNA_methylase_N6_adenine_CS"/>
</dbReference>
<dbReference type="RefSeq" id="WP_076763996.1">
    <property type="nucleotide sequence ID" value="NZ_JARMMH010000015.1"/>
</dbReference>
<comment type="caution">
    <text evidence="5">The sequence shown here is derived from an EMBL/GenBank/DDBJ whole genome shotgun (WGS) entry which is preliminary data.</text>
</comment>
<sequence length="385" mass="43566">MKTFKLIATAPMGIEAIVAKEVRELGYDCTVDNGKVVFEGDALAICRANLWLRTADRVKVQAAEFTAKTFDELFEKTKAIDWSAFIPENAKFPVAGKSVKSVLASVPDCQRIVKKAIADKLKSQYQKQHEWLEETGPEYKIEISLLKDKAVITLDSSGVGLHKRGYRTDQGEAPLKETLAAALILLTNWTPDRPFVDPFCGSGTIPIEAALIGQNIAPGFNRDFASEKWEWIGKELWDKARMEVEEQANYDQPLSISGYDLDHRMIEISKANAEEAGLADIIHFKQMQVKDFTTKEEYGVIVGNPPYGERLGEKQAVENMYKDMGKAFSGLDTWSVYMLTSNEQFEECYGKKATKKRKLFNGFIKTDYYQYWGKRPLKANKEYTK</sequence>
<dbReference type="Proteomes" id="UP000187367">
    <property type="component" value="Unassembled WGS sequence"/>
</dbReference>
<feature type="domain" description="THUMP" evidence="4">
    <location>
        <begin position="44"/>
        <end position="156"/>
    </location>
</feature>
<gene>
    <name evidence="5" type="ORF">BW143_18130</name>
</gene>
<dbReference type="GO" id="GO:0008990">
    <property type="term" value="F:rRNA (guanine-N2-)-methyltransferase activity"/>
    <property type="evidence" value="ECO:0007669"/>
    <property type="project" value="TreeGrafter"/>
</dbReference>
<reference evidence="5 6" key="1">
    <citation type="submission" date="2017-01" db="EMBL/GenBank/DDBJ databases">
        <title>Bacillus phylogenomics.</title>
        <authorList>
            <person name="Dunlap C."/>
        </authorList>
    </citation>
    <scope>NUCLEOTIDE SEQUENCE [LARGE SCALE GENOMIC DNA]</scope>
    <source>
        <strain evidence="5 6">NRRL B-41282</strain>
    </source>
</reference>
<dbReference type="GO" id="GO:0070043">
    <property type="term" value="F:rRNA (guanine-N7-)-methyltransferase activity"/>
    <property type="evidence" value="ECO:0007669"/>
    <property type="project" value="TreeGrafter"/>
</dbReference>
<dbReference type="Pfam" id="PF22020">
    <property type="entry name" value="RlmL_1st"/>
    <property type="match status" value="1"/>
</dbReference>
<dbReference type="InterPro" id="IPR004114">
    <property type="entry name" value="THUMP_dom"/>
</dbReference>
<evidence type="ECO:0000256" key="3">
    <source>
        <dbReference type="PROSITE-ProRule" id="PRU00529"/>
    </source>
</evidence>